<evidence type="ECO:0000313" key="3">
    <source>
        <dbReference type="Proteomes" id="UP000446866"/>
    </source>
</evidence>
<reference evidence="2 3" key="1">
    <citation type="submission" date="2018-08" db="EMBL/GenBank/DDBJ databases">
        <title>Murine metabolic-syndrome-specific gut microbial biobank.</title>
        <authorList>
            <person name="Liu C."/>
        </authorList>
    </citation>
    <scope>NUCLEOTIDE SEQUENCE [LARGE SCALE GENOMIC DNA]</scope>
    <source>
        <strain evidence="2 3">28</strain>
    </source>
</reference>
<sequence length="128" mass="14796">MKSIILRIIRLGGTIMEEQSILIISGAEVARVFVGDIVLVEQEGRKLHVVTSCREYRYYEKMSKLEAALDGRFCPCLKGCYVNLERIVSMREPEIHFDNGYVFCLGRTNFIKLRQKYKLFLKNSVNLA</sequence>
<dbReference type="Pfam" id="PF04397">
    <property type="entry name" value="LytTR"/>
    <property type="match status" value="1"/>
</dbReference>
<dbReference type="EMBL" id="QXWK01000008">
    <property type="protein sequence ID" value="NBH60957.1"/>
    <property type="molecule type" value="Genomic_DNA"/>
</dbReference>
<dbReference type="InterPro" id="IPR007492">
    <property type="entry name" value="LytTR_DNA-bd_dom"/>
</dbReference>
<name>A0A845QJU1_9FIRM</name>
<gene>
    <name evidence="2" type="ORF">D0435_04735</name>
</gene>
<dbReference type="GO" id="GO:0003677">
    <property type="term" value="F:DNA binding"/>
    <property type="evidence" value="ECO:0007669"/>
    <property type="project" value="InterPro"/>
</dbReference>
<dbReference type="Gene3D" id="2.40.50.1020">
    <property type="entry name" value="LytTr DNA-binding domain"/>
    <property type="match status" value="1"/>
</dbReference>
<feature type="domain" description="HTH LytTR-type" evidence="1">
    <location>
        <begin position="27"/>
        <end position="118"/>
    </location>
</feature>
<proteinExistence type="predicted"/>
<accession>A0A845QJU1</accession>
<dbReference type="Proteomes" id="UP000446866">
    <property type="component" value="Unassembled WGS sequence"/>
</dbReference>
<comment type="caution">
    <text evidence="2">The sequence shown here is derived from an EMBL/GenBank/DDBJ whole genome shotgun (WGS) entry which is preliminary data.</text>
</comment>
<evidence type="ECO:0000313" key="2">
    <source>
        <dbReference type="EMBL" id="NBH60957.1"/>
    </source>
</evidence>
<protein>
    <submittedName>
        <fullName evidence="2">LytTR family transcriptional regulator</fullName>
    </submittedName>
</protein>
<evidence type="ECO:0000259" key="1">
    <source>
        <dbReference type="SMART" id="SM00850"/>
    </source>
</evidence>
<dbReference type="SMART" id="SM00850">
    <property type="entry name" value="LytTR"/>
    <property type="match status" value="1"/>
</dbReference>
<keyword evidence="3" id="KW-1185">Reference proteome</keyword>
<organism evidence="2 3">
    <name type="scientific">Anaerotruncus colihominis</name>
    <dbReference type="NCBI Taxonomy" id="169435"/>
    <lineage>
        <taxon>Bacteria</taxon>
        <taxon>Bacillati</taxon>
        <taxon>Bacillota</taxon>
        <taxon>Clostridia</taxon>
        <taxon>Eubacteriales</taxon>
        <taxon>Oscillospiraceae</taxon>
        <taxon>Anaerotruncus</taxon>
    </lineage>
</organism>
<dbReference type="AlphaFoldDB" id="A0A845QJU1"/>